<organism evidence="1 2">
    <name type="scientific">Trifolium subterraneum</name>
    <name type="common">Subterranean clover</name>
    <dbReference type="NCBI Taxonomy" id="3900"/>
    <lineage>
        <taxon>Eukaryota</taxon>
        <taxon>Viridiplantae</taxon>
        <taxon>Streptophyta</taxon>
        <taxon>Embryophyta</taxon>
        <taxon>Tracheophyta</taxon>
        <taxon>Spermatophyta</taxon>
        <taxon>Magnoliopsida</taxon>
        <taxon>eudicotyledons</taxon>
        <taxon>Gunneridae</taxon>
        <taxon>Pentapetalae</taxon>
        <taxon>rosids</taxon>
        <taxon>fabids</taxon>
        <taxon>Fabales</taxon>
        <taxon>Fabaceae</taxon>
        <taxon>Papilionoideae</taxon>
        <taxon>50 kb inversion clade</taxon>
        <taxon>NPAAA clade</taxon>
        <taxon>Hologalegina</taxon>
        <taxon>IRL clade</taxon>
        <taxon>Trifolieae</taxon>
        <taxon>Trifolium</taxon>
    </lineage>
</organism>
<keyword evidence="2" id="KW-1185">Reference proteome</keyword>
<evidence type="ECO:0000313" key="1">
    <source>
        <dbReference type="EMBL" id="GAU23547.1"/>
    </source>
</evidence>
<evidence type="ECO:0000313" key="2">
    <source>
        <dbReference type="Proteomes" id="UP000242715"/>
    </source>
</evidence>
<gene>
    <name evidence="1" type="ORF">TSUD_40250</name>
</gene>
<dbReference type="Proteomes" id="UP000242715">
    <property type="component" value="Unassembled WGS sequence"/>
</dbReference>
<name>A0A2Z6N362_TRISU</name>
<sequence>MGGLGGGRNMGCCCVAYSDVVGVSQRDIGRGDGGDSQDAALLYGGRQTGGMKRGEEGLEREIRCVVLWSNN</sequence>
<protein>
    <submittedName>
        <fullName evidence="1">Uncharacterized protein</fullName>
    </submittedName>
</protein>
<reference evidence="2" key="1">
    <citation type="journal article" date="2017" name="Front. Plant Sci.">
        <title>Climate Clever Clovers: New Paradigm to Reduce the Environmental Footprint of Ruminants by Breeding Low Methanogenic Forages Utilizing Haplotype Variation.</title>
        <authorList>
            <person name="Kaur P."/>
            <person name="Appels R."/>
            <person name="Bayer P.E."/>
            <person name="Keeble-Gagnere G."/>
            <person name="Wang J."/>
            <person name="Hirakawa H."/>
            <person name="Shirasawa K."/>
            <person name="Vercoe P."/>
            <person name="Stefanova K."/>
            <person name="Durmic Z."/>
            <person name="Nichols P."/>
            <person name="Revell C."/>
            <person name="Isobe S.N."/>
            <person name="Edwards D."/>
            <person name="Erskine W."/>
        </authorList>
    </citation>
    <scope>NUCLEOTIDE SEQUENCE [LARGE SCALE GENOMIC DNA]</scope>
    <source>
        <strain evidence="2">cv. Daliak</strain>
    </source>
</reference>
<proteinExistence type="predicted"/>
<dbReference type="EMBL" id="DF973271">
    <property type="protein sequence ID" value="GAU23547.1"/>
    <property type="molecule type" value="Genomic_DNA"/>
</dbReference>
<dbReference type="AlphaFoldDB" id="A0A2Z6N362"/>
<accession>A0A2Z6N362</accession>